<evidence type="ECO:0000313" key="3">
    <source>
        <dbReference type="WBParaSite" id="SPAL_0001132350.1"/>
    </source>
</evidence>
<dbReference type="STRING" id="174720.A0A0N5BZY6"/>
<feature type="compositionally biased region" description="Polar residues" evidence="1">
    <location>
        <begin position="1"/>
        <end position="16"/>
    </location>
</feature>
<protein>
    <submittedName>
        <fullName evidence="3">Uncharacterized protein</fullName>
    </submittedName>
</protein>
<organism evidence="2 3">
    <name type="scientific">Strongyloides papillosus</name>
    <name type="common">Intestinal threadworm</name>
    <dbReference type="NCBI Taxonomy" id="174720"/>
    <lineage>
        <taxon>Eukaryota</taxon>
        <taxon>Metazoa</taxon>
        <taxon>Ecdysozoa</taxon>
        <taxon>Nematoda</taxon>
        <taxon>Chromadorea</taxon>
        <taxon>Rhabditida</taxon>
        <taxon>Tylenchina</taxon>
        <taxon>Panagrolaimomorpha</taxon>
        <taxon>Strongyloidoidea</taxon>
        <taxon>Strongyloididae</taxon>
        <taxon>Strongyloides</taxon>
    </lineage>
</organism>
<dbReference type="Proteomes" id="UP000046392">
    <property type="component" value="Unplaced"/>
</dbReference>
<accession>A0A0N5BZY6</accession>
<dbReference type="WBParaSite" id="SPAL_0001132350.1">
    <property type="protein sequence ID" value="SPAL_0001132350.1"/>
    <property type="gene ID" value="SPAL_0001132350"/>
</dbReference>
<keyword evidence="2" id="KW-1185">Reference proteome</keyword>
<sequence length="89" mass="9899">MTALSTAKSFTSLTTNIQQQSSSLQKKASISSSNISNHTISKLNNNRKPSALLSLNRILFFRNQSGKSRISKLDRLPDYLRGTMDRLIG</sequence>
<proteinExistence type="predicted"/>
<evidence type="ECO:0000256" key="1">
    <source>
        <dbReference type="SAM" id="MobiDB-lite"/>
    </source>
</evidence>
<dbReference type="AlphaFoldDB" id="A0A0N5BZY6"/>
<feature type="region of interest" description="Disordered" evidence="1">
    <location>
        <begin position="1"/>
        <end position="46"/>
    </location>
</feature>
<name>A0A0N5BZY6_STREA</name>
<feature type="compositionally biased region" description="Low complexity" evidence="1">
    <location>
        <begin position="17"/>
        <end position="37"/>
    </location>
</feature>
<evidence type="ECO:0000313" key="2">
    <source>
        <dbReference type="Proteomes" id="UP000046392"/>
    </source>
</evidence>
<reference evidence="3" key="1">
    <citation type="submission" date="2017-02" db="UniProtKB">
        <authorList>
            <consortium name="WormBaseParasite"/>
        </authorList>
    </citation>
    <scope>IDENTIFICATION</scope>
</reference>